<reference evidence="1 2" key="1">
    <citation type="submission" date="2018-11" db="EMBL/GenBank/DDBJ databases">
        <authorList>
            <consortium name="Pathogen Informatics"/>
        </authorList>
    </citation>
    <scope>NUCLEOTIDE SEQUENCE [LARGE SCALE GENOMIC DNA]</scope>
    <source>
        <strain evidence="1 2">MHpl1</strain>
    </source>
</reference>
<proteinExistence type="predicted"/>
<gene>
    <name evidence="1" type="ORF">HPLM_LOCUS8748</name>
</gene>
<protein>
    <submittedName>
        <fullName evidence="1">Uncharacterized protein</fullName>
    </submittedName>
</protein>
<accession>A0A3P7UKY3</accession>
<sequence>MFQNSRKSAAEFHLIQDNKFILKGRLKPPAVTRCSPPTS</sequence>
<name>A0A3P7UKY3_HAEPC</name>
<dbReference type="EMBL" id="UZAF01016922">
    <property type="protein sequence ID" value="VDO35711.1"/>
    <property type="molecule type" value="Genomic_DNA"/>
</dbReference>
<dbReference type="AlphaFoldDB" id="A0A3P7UKY3"/>
<evidence type="ECO:0000313" key="1">
    <source>
        <dbReference type="EMBL" id="VDO35711.1"/>
    </source>
</evidence>
<keyword evidence="2" id="KW-1185">Reference proteome</keyword>
<dbReference type="Proteomes" id="UP000268014">
    <property type="component" value="Unassembled WGS sequence"/>
</dbReference>
<organism evidence="1 2">
    <name type="scientific">Haemonchus placei</name>
    <name type="common">Barber's pole worm</name>
    <dbReference type="NCBI Taxonomy" id="6290"/>
    <lineage>
        <taxon>Eukaryota</taxon>
        <taxon>Metazoa</taxon>
        <taxon>Ecdysozoa</taxon>
        <taxon>Nematoda</taxon>
        <taxon>Chromadorea</taxon>
        <taxon>Rhabditida</taxon>
        <taxon>Rhabditina</taxon>
        <taxon>Rhabditomorpha</taxon>
        <taxon>Strongyloidea</taxon>
        <taxon>Trichostrongylidae</taxon>
        <taxon>Haemonchus</taxon>
    </lineage>
</organism>
<evidence type="ECO:0000313" key="2">
    <source>
        <dbReference type="Proteomes" id="UP000268014"/>
    </source>
</evidence>